<organism evidence="1 2">
    <name type="scientific">Vibrio cholerae</name>
    <dbReference type="NCBI Taxonomy" id="666"/>
    <lineage>
        <taxon>Bacteria</taxon>
        <taxon>Pseudomonadati</taxon>
        <taxon>Pseudomonadota</taxon>
        <taxon>Gammaproteobacteria</taxon>
        <taxon>Vibrionales</taxon>
        <taxon>Vibrionaceae</taxon>
        <taxon>Vibrio</taxon>
    </lineage>
</organism>
<protein>
    <submittedName>
        <fullName evidence="1">Uncharacterized protein</fullName>
    </submittedName>
</protein>
<name>A0A655V9I4_VIBCL</name>
<dbReference type="AlphaFoldDB" id="A0A655V9I4"/>
<proteinExistence type="predicted"/>
<dbReference type="Proteomes" id="UP000044806">
    <property type="component" value="Unassembled WGS sequence"/>
</dbReference>
<gene>
    <name evidence="1" type="ORF">ERS013165_00885</name>
</gene>
<evidence type="ECO:0000313" key="1">
    <source>
        <dbReference type="EMBL" id="CSA15377.1"/>
    </source>
</evidence>
<sequence length="103" mass="12284">MLRSQINAPFNREFKRFAAVFQNFNRISVIHLCEIRFNKLLKTRNHFVINTIVKELKIVTTLCQYGFEHVLQHVFSQFCYSVQVSECNFRFNHPEFRQVTAGV</sequence>
<accession>A0A655V9I4</accession>
<reference evidence="1 2" key="1">
    <citation type="submission" date="2015-07" db="EMBL/GenBank/DDBJ databases">
        <authorList>
            <consortium name="Pathogen Informatics"/>
        </authorList>
    </citation>
    <scope>NUCLEOTIDE SEQUENCE [LARGE SCALE GENOMIC DNA]</scope>
    <source>
        <strain evidence="1 2">A51</strain>
    </source>
</reference>
<dbReference type="EMBL" id="CWOW01000003">
    <property type="protein sequence ID" value="CSA15377.1"/>
    <property type="molecule type" value="Genomic_DNA"/>
</dbReference>
<evidence type="ECO:0000313" key="2">
    <source>
        <dbReference type="Proteomes" id="UP000044806"/>
    </source>
</evidence>